<dbReference type="GO" id="GO:0030077">
    <property type="term" value="C:plasma membrane light-harvesting complex"/>
    <property type="evidence" value="ECO:0007669"/>
    <property type="project" value="InterPro"/>
</dbReference>
<dbReference type="AlphaFoldDB" id="A0A1H3H5J5"/>
<dbReference type="PANTHER" id="PTHR38463:SF1">
    <property type="entry name" value="STRESS RESPONSE PROTEIN YSNF"/>
    <property type="match status" value="1"/>
</dbReference>
<proteinExistence type="predicted"/>
<evidence type="ECO:0000259" key="3">
    <source>
        <dbReference type="Pfam" id="PF09557"/>
    </source>
</evidence>
<name>A0A1H3H5J5_9PSEU</name>
<dbReference type="InterPro" id="IPR052967">
    <property type="entry name" value="Stress_Response_Assoc"/>
</dbReference>
<dbReference type="PANTHER" id="PTHR38463">
    <property type="entry name" value="STRESS RESPONSE PROTEIN YSNF"/>
    <property type="match status" value="1"/>
</dbReference>
<feature type="domain" description="DUF2382" evidence="3">
    <location>
        <begin position="126"/>
        <end position="232"/>
    </location>
</feature>
<evidence type="ECO:0000313" key="5">
    <source>
        <dbReference type="Proteomes" id="UP000199515"/>
    </source>
</evidence>
<accession>A0A1H3H5J5</accession>
<organism evidence="4 5">
    <name type="scientific">Amycolatopsis xylanica</name>
    <dbReference type="NCBI Taxonomy" id="589385"/>
    <lineage>
        <taxon>Bacteria</taxon>
        <taxon>Bacillati</taxon>
        <taxon>Actinomycetota</taxon>
        <taxon>Actinomycetes</taxon>
        <taxon>Pseudonocardiales</taxon>
        <taxon>Pseudonocardiaceae</taxon>
        <taxon>Amycolatopsis</taxon>
    </lineage>
</organism>
<keyword evidence="5" id="KW-1185">Reference proteome</keyword>
<dbReference type="SUPFAM" id="SSF50346">
    <property type="entry name" value="PRC-barrel domain"/>
    <property type="match status" value="1"/>
</dbReference>
<dbReference type="STRING" id="589385.SAMN05421504_104500"/>
<dbReference type="EMBL" id="FNON01000004">
    <property type="protein sequence ID" value="SDY09919.1"/>
    <property type="molecule type" value="Genomic_DNA"/>
</dbReference>
<sequence length="238" mass="26711">MTRTLRPQELIDSTVVDSHGSKIGKVGTVYLADDTRRPEWVTVRTGLFGHKESFVPLNGAALDNDGLHVNVDKDQVTEAPQTEADGHLSQSDSNLLYQHYGMPMPRTAPDAQRKDKRTDTRQGEAMTRSEEHLNVGTEQIETGHVRLRKYVVAEEQQVTVPVSHEEVRVEREPITGEARGEIGEQEQEVVLHAEKPIVSKETTAVERVRLGTETVTEEQTVSGKVRKEQIEVTRDDEK</sequence>
<dbReference type="Pfam" id="PF05239">
    <property type="entry name" value="PRC"/>
    <property type="match status" value="1"/>
</dbReference>
<feature type="compositionally biased region" description="Basic and acidic residues" evidence="1">
    <location>
        <begin position="111"/>
        <end position="130"/>
    </location>
</feature>
<feature type="region of interest" description="Disordered" evidence="1">
    <location>
        <begin position="103"/>
        <end position="130"/>
    </location>
</feature>
<reference evidence="4 5" key="1">
    <citation type="submission" date="2016-10" db="EMBL/GenBank/DDBJ databases">
        <authorList>
            <person name="de Groot N.N."/>
        </authorList>
    </citation>
    <scope>NUCLEOTIDE SEQUENCE [LARGE SCALE GENOMIC DNA]</scope>
    <source>
        <strain evidence="4 5">CPCC 202699</strain>
    </source>
</reference>
<protein>
    <submittedName>
        <fullName evidence="4">Conserved domain-containing protein</fullName>
    </submittedName>
</protein>
<feature type="region of interest" description="Disordered" evidence="1">
    <location>
        <begin position="214"/>
        <end position="238"/>
    </location>
</feature>
<dbReference type="RefSeq" id="WP_091291393.1">
    <property type="nucleotide sequence ID" value="NZ_FNON01000004.1"/>
</dbReference>
<dbReference type="InterPro" id="IPR011033">
    <property type="entry name" value="PRC_barrel-like_sf"/>
</dbReference>
<dbReference type="OrthoDB" id="3712018at2"/>
<dbReference type="NCBIfam" id="TIGR02271">
    <property type="entry name" value="YsnF/AvaK domain"/>
    <property type="match status" value="1"/>
</dbReference>
<dbReference type="Pfam" id="PF09557">
    <property type="entry name" value="DUF2382"/>
    <property type="match status" value="1"/>
</dbReference>
<evidence type="ECO:0000313" key="4">
    <source>
        <dbReference type="EMBL" id="SDY09919.1"/>
    </source>
</evidence>
<dbReference type="InterPro" id="IPR014747">
    <property type="entry name" value="Bac_photo_RC_H_C"/>
</dbReference>
<gene>
    <name evidence="4" type="ORF">SAMN05421504_104500</name>
</gene>
<feature type="domain" description="PRC-barrel" evidence="2">
    <location>
        <begin position="8"/>
        <end position="75"/>
    </location>
</feature>
<evidence type="ECO:0000256" key="1">
    <source>
        <dbReference type="SAM" id="MobiDB-lite"/>
    </source>
</evidence>
<dbReference type="InterPro" id="IPR027275">
    <property type="entry name" value="PRC-brl_dom"/>
</dbReference>
<feature type="compositionally biased region" description="Basic and acidic residues" evidence="1">
    <location>
        <begin position="225"/>
        <end position="238"/>
    </location>
</feature>
<evidence type="ECO:0000259" key="2">
    <source>
        <dbReference type="Pfam" id="PF05239"/>
    </source>
</evidence>
<dbReference type="GO" id="GO:0019684">
    <property type="term" value="P:photosynthesis, light reaction"/>
    <property type="evidence" value="ECO:0007669"/>
    <property type="project" value="InterPro"/>
</dbReference>
<dbReference type="InterPro" id="IPR019060">
    <property type="entry name" value="DUF2382"/>
</dbReference>
<dbReference type="Proteomes" id="UP000199515">
    <property type="component" value="Unassembled WGS sequence"/>
</dbReference>
<dbReference type="Gene3D" id="3.90.50.10">
    <property type="entry name" value="Photosynthetic Reaction Center, subunit H, domain 2"/>
    <property type="match status" value="1"/>
</dbReference>